<feature type="non-terminal residue" evidence="1">
    <location>
        <position position="1"/>
    </location>
</feature>
<dbReference type="EMBL" id="CAJOBD010008973">
    <property type="protein sequence ID" value="CAF4125326.1"/>
    <property type="molecule type" value="Genomic_DNA"/>
</dbReference>
<gene>
    <name evidence="1" type="ORF">JBS370_LOCUS32820</name>
</gene>
<dbReference type="Proteomes" id="UP000663836">
    <property type="component" value="Unassembled WGS sequence"/>
</dbReference>
<sequence>RSKLTSKETLAHICYHADGDISIHG</sequence>
<dbReference type="AlphaFoldDB" id="A0A819WE86"/>
<protein>
    <submittedName>
        <fullName evidence="1">Uncharacterized protein</fullName>
    </submittedName>
</protein>
<comment type="caution">
    <text evidence="1">The sequence shown here is derived from an EMBL/GenBank/DDBJ whole genome shotgun (WGS) entry which is preliminary data.</text>
</comment>
<accession>A0A819WE86</accession>
<name>A0A819WE86_9BILA</name>
<reference evidence="1" key="1">
    <citation type="submission" date="2021-02" db="EMBL/GenBank/DDBJ databases">
        <authorList>
            <person name="Nowell W R."/>
        </authorList>
    </citation>
    <scope>NUCLEOTIDE SEQUENCE</scope>
</reference>
<evidence type="ECO:0000313" key="1">
    <source>
        <dbReference type="EMBL" id="CAF4125326.1"/>
    </source>
</evidence>
<proteinExistence type="predicted"/>
<evidence type="ECO:0000313" key="2">
    <source>
        <dbReference type="Proteomes" id="UP000663836"/>
    </source>
</evidence>
<organism evidence="1 2">
    <name type="scientific">Rotaria sordida</name>
    <dbReference type="NCBI Taxonomy" id="392033"/>
    <lineage>
        <taxon>Eukaryota</taxon>
        <taxon>Metazoa</taxon>
        <taxon>Spiralia</taxon>
        <taxon>Gnathifera</taxon>
        <taxon>Rotifera</taxon>
        <taxon>Eurotatoria</taxon>
        <taxon>Bdelloidea</taxon>
        <taxon>Philodinida</taxon>
        <taxon>Philodinidae</taxon>
        <taxon>Rotaria</taxon>
    </lineage>
</organism>